<dbReference type="Proteomes" id="UP001642483">
    <property type="component" value="Unassembled WGS sequence"/>
</dbReference>
<keyword evidence="2" id="KW-1185">Reference proteome</keyword>
<dbReference type="EMBL" id="CAWYQH010000108">
    <property type="protein sequence ID" value="CAK8689553.1"/>
    <property type="molecule type" value="Genomic_DNA"/>
</dbReference>
<evidence type="ECO:0000313" key="1">
    <source>
        <dbReference type="EMBL" id="CAK8689553.1"/>
    </source>
</evidence>
<name>A0ABP0GF27_CLALP</name>
<accession>A0ABP0GF27</accession>
<gene>
    <name evidence="1" type="ORF">CVLEPA_LOCUS21540</name>
</gene>
<protein>
    <submittedName>
        <fullName evidence="1">Uncharacterized protein</fullName>
    </submittedName>
</protein>
<sequence>MHFLLNADGRPVPSFGTKSYPSSTFYQDDAYTQHLPQGPDPMCLTNILYQSPQQEVTNPHQLPHVPIFEDLEPKNIGSSYENPSFYQTANDKHDKLDVKLNPLQAADVINHFMTLDPTRKDQITSTEAWNVMVKAKNQQHRSDVHAVYNREQSVIIKPHQIADLVNNHRRRAKREEHKKPWCREISPIEEELGVEIGYRLPYEDNSQESLKMENTIGNNTQSSPRNDSKRLSFAQTIDNDEKVSDWLARTPKNKAQKYKRPSSCNESVGTTTHIITRPLPLNMEESRHNCSIYRFSLNKSIVSHGFPKRRADDDIQIPRTIKQSRKISLDKHLLPISENKAKSLVDKLLKAPERSHKSKVGPGLEVTRENAFVDDRKFDSF</sequence>
<organism evidence="1 2">
    <name type="scientific">Clavelina lepadiformis</name>
    <name type="common">Light-bulb sea squirt</name>
    <name type="synonym">Ascidia lepadiformis</name>
    <dbReference type="NCBI Taxonomy" id="159417"/>
    <lineage>
        <taxon>Eukaryota</taxon>
        <taxon>Metazoa</taxon>
        <taxon>Chordata</taxon>
        <taxon>Tunicata</taxon>
        <taxon>Ascidiacea</taxon>
        <taxon>Aplousobranchia</taxon>
        <taxon>Clavelinidae</taxon>
        <taxon>Clavelina</taxon>
    </lineage>
</organism>
<comment type="caution">
    <text evidence="1">The sequence shown here is derived from an EMBL/GenBank/DDBJ whole genome shotgun (WGS) entry which is preliminary data.</text>
</comment>
<evidence type="ECO:0000313" key="2">
    <source>
        <dbReference type="Proteomes" id="UP001642483"/>
    </source>
</evidence>
<reference evidence="1 2" key="1">
    <citation type="submission" date="2024-02" db="EMBL/GenBank/DDBJ databases">
        <authorList>
            <person name="Daric V."/>
            <person name="Darras S."/>
        </authorList>
    </citation>
    <scope>NUCLEOTIDE SEQUENCE [LARGE SCALE GENOMIC DNA]</scope>
</reference>
<proteinExistence type="predicted"/>